<reference evidence="1 2" key="1">
    <citation type="journal article" date="2021" name="Sci. Rep.">
        <title>Genome sequencing of the multicellular alga Astrephomene provides insights into convergent evolution of germ-soma differentiation.</title>
        <authorList>
            <person name="Yamashita S."/>
            <person name="Yamamoto K."/>
            <person name="Matsuzaki R."/>
            <person name="Suzuki S."/>
            <person name="Yamaguchi H."/>
            <person name="Hirooka S."/>
            <person name="Minakuchi Y."/>
            <person name="Miyagishima S."/>
            <person name="Kawachi M."/>
            <person name="Toyoda A."/>
            <person name="Nozaki H."/>
        </authorList>
    </citation>
    <scope>NUCLEOTIDE SEQUENCE [LARGE SCALE GENOMIC DNA]</scope>
    <source>
        <strain evidence="1 2">NIES-4017</strain>
    </source>
</reference>
<name>A0AAD3DNV2_9CHLO</name>
<dbReference type="AlphaFoldDB" id="A0AAD3DNV2"/>
<dbReference type="Proteomes" id="UP001054857">
    <property type="component" value="Unassembled WGS sequence"/>
</dbReference>
<comment type="caution">
    <text evidence="1">The sequence shown here is derived from an EMBL/GenBank/DDBJ whole genome shotgun (WGS) entry which is preliminary data.</text>
</comment>
<keyword evidence="2" id="KW-1185">Reference proteome</keyword>
<accession>A0AAD3DNV2</accession>
<dbReference type="EMBL" id="BMAR01000009">
    <property type="protein sequence ID" value="GFR45329.1"/>
    <property type="molecule type" value="Genomic_DNA"/>
</dbReference>
<sequence length="128" mass="14448">EMRPALVRYVVFPLLAAAPASYRVEWYGTFVRRMVQHLHVTAGSGGAGPSAPPDVPQLMNSWVCYLLIEGMYGMCTVQEVNLVWEKANRSARLPAEQLRNAPLRALCRRELCRPPPPPSQNAHDMEYR</sequence>
<evidence type="ECO:0000313" key="1">
    <source>
        <dbReference type="EMBL" id="GFR45329.1"/>
    </source>
</evidence>
<gene>
    <name evidence="1" type="ORF">Agub_g6696</name>
</gene>
<feature type="non-terminal residue" evidence="1">
    <location>
        <position position="1"/>
    </location>
</feature>
<protein>
    <submittedName>
        <fullName evidence="1">Uncharacterized protein</fullName>
    </submittedName>
</protein>
<feature type="non-terminal residue" evidence="1">
    <location>
        <position position="128"/>
    </location>
</feature>
<proteinExistence type="predicted"/>
<evidence type="ECO:0000313" key="2">
    <source>
        <dbReference type="Proteomes" id="UP001054857"/>
    </source>
</evidence>
<organism evidence="1 2">
    <name type="scientific">Astrephomene gubernaculifera</name>
    <dbReference type="NCBI Taxonomy" id="47775"/>
    <lineage>
        <taxon>Eukaryota</taxon>
        <taxon>Viridiplantae</taxon>
        <taxon>Chlorophyta</taxon>
        <taxon>core chlorophytes</taxon>
        <taxon>Chlorophyceae</taxon>
        <taxon>CS clade</taxon>
        <taxon>Chlamydomonadales</taxon>
        <taxon>Astrephomenaceae</taxon>
        <taxon>Astrephomene</taxon>
    </lineage>
</organism>